<evidence type="ECO:0000256" key="6">
    <source>
        <dbReference type="PIRSR" id="PIRSR615500-1"/>
    </source>
</evidence>
<dbReference type="InterPro" id="IPR036852">
    <property type="entry name" value="Peptidase_S8/S53_dom_sf"/>
</dbReference>
<dbReference type="InterPro" id="IPR034197">
    <property type="entry name" value="Peptidases_S8_3"/>
</dbReference>
<evidence type="ECO:0000313" key="13">
    <source>
        <dbReference type="EMBL" id="CAA7402449.1"/>
    </source>
</evidence>
<dbReference type="InterPro" id="IPR045051">
    <property type="entry name" value="SBT"/>
</dbReference>
<dbReference type="InterPro" id="IPR010259">
    <property type="entry name" value="S8pro/Inhibitor_I9"/>
</dbReference>
<protein>
    <submittedName>
        <fullName evidence="13">Uncharacterized protein</fullName>
    </submittedName>
</protein>
<proteinExistence type="inferred from homology"/>
<dbReference type="InterPro" id="IPR003137">
    <property type="entry name" value="PA_domain"/>
</dbReference>
<dbReference type="InterPro" id="IPR000209">
    <property type="entry name" value="Peptidase_S8/S53_dom"/>
</dbReference>
<dbReference type="Gene3D" id="3.40.50.200">
    <property type="entry name" value="Peptidase S8/S53 domain"/>
    <property type="match status" value="1"/>
</dbReference>
<feature type="active site" description="Charge relay system" evidence="6 7">
    <location>
        <position position="152"/>
    </location>
</feature>
<dbReference type="Proteomes" id="UP000663760">
    <property type="component" value="Chromosome 9"/>
</dbReference>
<evidence type="ECO:0000256" key="7">
    <source>
        <dbReference type="PROSITE-ProRule" id="PRU01240"/>
    </source>
</evidence>
<dbReference type="FunFam" id="3.30.70.80:FF:000002">
    <property type="entry name" value="Subtilisin-like protease SBT5.3"/>
    <property type="match status" value="1"/>
</dbReference>
<keyword evidence="14" id="KW-1185">Reference proteome</keyword>
<dbReference type="CDD" id="cd02120">
    <property type="entry name" value="PA_subtilisin_like"/>
    <property type="match status" value="1"/>
</dbReference>
<dbReference type="PRINTS" id="PR00723">
    <property type="entry name" value="SUBTILISIN"/>
</dbReference>
<keyword evidence="2 7" id="KW-0645">Protease</keyword>
<sequence length="778" mass="82234">MGTRQSSSSLLLLSLLFVYSTAASSFFDTRKVYIVYLGQHKGTRTPEEIHGDHHSYLLSVKSSEMEAHESLLYSYKNSINGFAALLSAEEASKLSEMETVVAAFPSETRRWSMHTTRSWEFIGHEERMMGEEKEKMPSRANFGKGTIVGLLDSGIWPESESFRDGGLGPIPRRWRGTCQEGDSFNSSHCNRKLIGARYYLKGYEAYYGPLNTSYAYRSPRDGDGHGTHTASTVGGRPVSAVSAFGGFANGTASGGAPLARLAAYKVCWPIPGPNPNIENTCFDADMLAAMDDAIGDGVDVLSISIGVNGAPPTYAVDALAIGSLHAVKQNIVVALSAGNSGPTSSTVSNLAPWMITVGASSIDRAFPAPVVLGNGEVIEGQTVTPYRLKKREFSLIYAGDAELPGTPANATGQCLPGFLSPAEVKGKIVLCLRGLGMRVGKGMEVKRAGGTAIILGNSPANGDEIPVDAHVLPGTAVASTGAKLILQYIRGTKNPTAALVQAKTILGVKPSPVMAAFSSRGPNPIEPQILKPDITAPGLNILAAWSESSAPTKLDGDKRRVKYNLMSGTSMSCPHVAATAALLRTIYRNWSSAAIRSAIMTTATSRDTQGWPLRNAAGEVAGPFELGAGHVRPSHASDPGLVYDAAYSDYLLFACASSGAQLDLSTPCPKNPPPPAALNHPSVVFTTLTGTAATTRTVTNVGKGRARYHVSVNEPTGVSVSVTPRTLSFRRQGEKKSFTVAVSVRKSAAIVAGEYAYGSYSWLDGVHQVTSPLVVGFA</sequence>
<dbReference type="FunFam" id="3.40.50.200:FF:000006">
    <property type="entry name" value="Subtilisin-like protease SBT1.5"/>
    <property type="match status" value="1"/>
</dbReference>
<feature type="domain" description="Subtilisin-like protease fibronectin type-III" evidence="12">
    <location>
        <begin position="678"/>
        <end position="775"/>
    </location>
</feature>
<reference evidence="13" key="1">
    <citation type="submission" date="2020-02" db="EMBL/GenBank/DDBJ databases">
        <authorList>
            <person name="Scholz U."/>
            <person name="Mascher M."/>
            <person name="Fiebig A."/>
        </authorList>
    </citation>
    <scope>NUCLEOTIDE SEQUENCE</scope>
</reference>
<dbReference type="FunFam" id="3.50.30.30:FF:000005">
    <property type="entry name" value="subtilisin-like protease SBT1.5"/>
    <property type="match status" value="1"/>
</dbReference>
<dbReference type="PROSITE" id="PS00138">
    <property type="entry name" value="SUBTILASE_SER"/>
    <property type="match status" value="1"/>
</dbReference>
<evidence type="ECO:0000256" key="5">
    <source>
        <dbReference type="ARBA" id="ARBA00022825"/>
    </source>
</evidence>
<feature type="domain" description="Inhibitor I9" evidence="11">
    <location>
        <begin position="32"/>
        <end position="110"/>
    </location>
</feature>
<dbReference type="EMBL" id="LR746272">
    <property type="protein sequence ID" value="CAA7402449.1"/>
    <property type="molecule type" value="Genomic_DNA"/>
</dbReference>
<dbReference type="PROSITE" id="PS51892">
    <property type="entry name" value="SUBTILASE"/>
    <property type="match status" value="1"/>
</dbReference>
<dbReference type="AlphaFoldDB" id="A0A7I8KXA7"/>
<dbReference type="InterPro" id="IPR041469">
    <property type="entry name" value="Subtilisin-like_FN3"/>
</dbReference>
<evidence type="ECO:0000256" key="8">
    <source>
        <dbReference type="SAM" id="SignalP"/>
    </source>
</evidence>
<evidence type="ECO:0000259" key="12">
    <source>
        <dbReference type="Pfam" id="PF17766"/>
    </source>
</evidence>
<comment type="similarity">
    <text evidence="1 7">Belongs to the peptidase S8 family.</text>
</comment>
<accession>A0A7I8KXA7</accession>
<name>A0A7I8KXA7_SPIIN</name>
<feature type="chain" id="PRO_5029472436" evidence="8">
    <location>
        <begin position="24"/>
        <end position="778"/>
    </location>
</feature>
<dbReference type="GO" id="GO:0006508">
    <property type="term" value="P:proteolysis"/>
    <property type="evidence" value="ECO:0007669"/>
    <property type="project" value="UniProtKB-KW"/>
</dbReference>
<dbReference type="Gene3D" id="3.50.30.30">
    <property type="match status" value="1"/>
</dbReference>
<gene>
    <name evidence="13" type="ORF">SI8410_09013127</name>
</gene>
<feature type="signal peptide" evidence="8">
    <location>
        <begin position="1"/>
        <end position="23"/>
    </location>
</feature>
<dbReference type="CDD" id="cd04852">
    <property type="entry name" value="Peptidases_S8_3"/>
    <property type="match status" value="1"/>
</dbReference>
<dbReference type="SUPFAM" id="SSF52743">
    <property type="entry name" value="Subtilisin-like"/>
    <property type="match status" value="1"/>
</dbReference>
<dbReference type="InterPro" id="IPR037045">
    <property type="entry name" value="S8pro/Inhibitor_I9_sf"/>
</dbReference>
<evidence type="ECO:0000259" key="10">
    <source>
        <dbReference type="Pfam" id="PF02225"/>
    </source>
</evidence>
<evidence type="ECO:0000256" key="4">
    <source>
        <dbReference type="ARBA" id="ARBA00022801"/>
    </source>
</evidence>
<organism evidence="13 14">
    <name type="scientific">Spirodela intermedia</name>
    <name type="common">Intermediate duckweed</name>
    <dbReference type="NCBI Taxonomy" id="51605"/>
    <lineage>
        <taxon>Eukaryota</taxon>
        <taxon>Viridiplantae</taxon>
        <taxon>Streptophyta</taxon>
        <taxon>Embryophyta</taxon>
        <taxon>Tracheophyta</taxon>
        <taxon>Spermatophyta</taxon>
        <taxon>Magnoliopsida</taxon>
        <taxon>Liliopsida</taxon>
        <taxon>Araceae</taxon>
        <taxon>Lemnoideae</taxon>
        <taxon>Spirodela</taxon>
    </lineage>
</organism>
<dbReference type="PANTHER" id="PTHR10795">
    <property type="entry name" value="PROPROTEIN CONVERTASE SUBTILISIN/KEXIN"/>
    <property type="match status" value="1"/>
</dbReference>
<dbReference type="Pfam" id="PF05922">
    <property type="entry name" value="Inhibitor_I9"/>
    <property type="match status" value="1"/>
</dbReference>
<dbReference type="Gene3D" id="3.30.70.80">
    <property type="entry name" value="Peptidase S8 propeptide/proteinase inhibitor I9"/>
    <property type="match status" value="1"/>
</dbReference>
<dbReference type="Pfam" id="PF17766">
    <property type="entry name" value="fn3_6"/>
    <property type="match status" value="1"/>
</dbReference>
<dbReference type="Pfam" id="PF00082">
    <property type="entry name" value="Peptidase_S8"/>
    <property type="match status" value="1"/>
</dbReference>
<evidence type="ECO:0000256" key="1">
    <source>
        <dbReference type="ARBA" id="ARBA00011073"/>
    </source>
</evidence>
<keyword evidence="3 8" id="KW-0732">Signal</keyword>
<keyword evidence="5 7" id="KW-0720">Serine protease</keyword>
<feature type="domain" description="PA" evidence="10">
    <location>
        <begin position="417"/>
        <end position="480"/>
    </location>
</feature>
<feature type="active site" description="Charge relay system" evidence="6 7">
    <location>
        <position position="225"/>
    </location>
</feature>
<dbReference type="Gene3D" id="2.60.40.2310">
    <property type="match status" value="1"/>
</dbReference>
<dbReference type="OrthoDB" id="206201at2759"/>
<dbReference type="InterPro" id="IPR015500">
    <property type="entry name" value="Peptidase_S8_subtilisin-rel"/>
</dbReference>
<keyword evidence="4 7" id="KW-0378">Hydrolase</keyword>
<evidence type="ECO:0000259" key="9">
    <source>
        <dbReference type="Pfam" id="PF00082"/>
    </source>
</evidence>
<evidence type="ECO:0000313" key="14">
    <source>
        <dbReference type="Proteomes" id="UP000663760"/>
    </source>
</evidence>
<dbReference type="GO" id="GO:0004252">
    <property type="term" value="F:serine-type endopeptidase activity"/>
    <property type="evidence" value="ECO:0007669"/>
    <property type="project" value="UniProtKB-UniRule"/>
</dbReference>
<evidence type="ECO:0000259" key="11">
    <source>
        <dbReference type="Pfam" id="PF05922"/>
    </source>
</evidence>
<evidence type="ECO:0000256" key="2">
    <source>
        <dbReference type="ARBA" id="ARBA00022670"/>
    </source>
</evidence>
<feature type="domain" description="Peptidase S8/S53" evidence="9">
    <location>
        <begin position="143"/>
        <end position="611"/>
    </location>
</feature>
<dbReference type="InterPro" id="IPR023828">
    <property type="entry name" value="Peptidase_S8_Ser-AS"/>
</dbReference>
<feature type="active site" description="Charge relay system" evidence="6 7">
    <location>
        <position position="570"/>
    </location>
</feature>
<dbReference type="Pfam" id="PF02225">
    <property type="entry name" value="PA"/>
    <property type="match status" value="1"/>
</dbReference>
<evidence type="ECO:0000256" key="3">
    <source>
        <dbReference type="ARBA" id="ARBA00022729"/>
    </source>
</evidence>